<dbReference type="Proteomes" id="UP000054144">
    <property type="component" value="Unassembled WGS sequence"/>
</dbReference>
<protein>
    <recommendedName>
        <fullName evidence="1">Dienelactone hydrolase domain-containing protein</fullName>
    </recommendedName>
</protein>
<name>A0A0D7ADH1_9AGAR</name>
<proteinExistence type="predicted"/>
<feature type="domain" description="Dienelactone hydrolase" evidence="1">
    <location>
        <begin position="10"/>
        <end position="133"/>
    </location>
</feature>
<evidence type="ECO:0000313" key="3">
    <source>
        <dbReference type="Proteomes" id="UP000054144"/>
    </source>
</evidence>
<reference evidence="2 3" key="1">
    <citation type="journal article" date="2015" name="Fungal Genet. Biol.">
        <title>Evolution of novel wood decay mechanisms in Agaricales revealed by the genome sequences of Fistulina hepatica and Cylindrobasidium torrendii.</title>
        <authorList>
            <person name="Floudas D."/>
            <person name="Held B.W."/>
            <person name="Riley R."/>
            <person name="Nagy L.G."/>
            <person name="Koehler G."/>
            <person name="Ransdell A.S."/>
            <person name="Younus H."/>
            <person name="Chow J."/>
            <person name="Chiniquy J."/>
            <person name="Lipzen A."/>
            <person name="Tritt A."/>
            <person name="Sun H."/>
            <person name="Haridas S."/>
            <person name="LaButti K."/>
            <person name="Ohm R.A."/>
            <person name="Kues U."/>
            <person name="Blanchette R.A."/>
            <person name="Grigoriev I.V."/>
            <person name="Minto R.E."/>
            <person name="Hibbett D.S."/>
        </authorList>
    </citation>
    <scope>NUCLEOTIDE SEQUENCE [LARGE SCALE GENOMIC DNA]</scope>
    <source>
        <strain evidence="2 3">ATCC 64428</strain>
    </source>
</reference>
<keyword evidence="3" id="KW-1185">Reference proteome</keyword>
<sequence length="142" mass="15990">MDELRKPKPGAKIDLAGFCYELSPTKVFVEENSKFDGTFAAHLSFLSYSELKTRGANCITQPVSLAVADSDIYYNSDRARDTEAHLRQKGFTDVEVSIYKSFHNGWTTRGNLADPVKKNAKDRADTQAMDWFESRQISQVVS</sequence>
<dbReference type="Gene3D" id="3.40.50.1820">
    <property type="entry name" value="alpha/beta hydrolase"/>
    <property type="match status" value="1"/>
</dbReference>
<dbReference type="GO" id="GO:0016787">
    <property type="term" value="F:hydrolase activity"/>
    <property type="evidence" value="ECO:0007669"/>
    <property type="project" value="InterPro"/>
</dbReference>
<evidence type="ECO:0000313" key="2">
    <source>
        <dbReference type="EMBL" id="KIY49037.1"/>
    </source>
</evidence>
<dbReference type="Pfam" id="PF01738">
    <property type="entry name" value="DLH"/>
    <property type="match status" value="1"/>
</dbReference>
<dbReference type="InterPro" id="IPR029058">
    <property type="entry name" value="AB_hydrolase_fold"/>
</dbReference>
<dbReference type="OrthoDB" id="2888857at2759"/>
<gene>
    <name evidence="2" type="ORF">FISHEDRAFT_58556</name>
</gene>
<organism evidence="2 3">
    <name type="scientific">Fistulina hepatica ATCC 64428</name>
    <dbReference type="NCBI Taxonomy" id="1128425"/>
    <lineage>
        <taxon>Eukaryota</taxon>
        <taxon>Fungi</taxon>
        <taxon>Dikarya</taxon>
        <taxon>Basidiomycota</taxon>
        <taxon>Agaricomycotina</taxon>
        <taxon>Agaricomycetes</taxon>
        <taxon>Agaricomycetidae</taxon>
        <taxon>Agaricales</taxon>
        <taxon>Fistulinaceae</taxon>
        <taxon>Fistulina</taxon>
    </lineage>
</organism>
<dbReference type="InterPro" id="IPR002925">
    <property type="entry name" value="Dienelactn_hydro"/>
</dbReference>
<dbReference type="AlphaFoldDB" id="A0A0D7ADH1"/>
<accession>A0A0D7ADH1</accession>
<dbReference type="EMBL" id="KN881730">
    <property type="protein sequence ID" value="KIY49037.1"/>
    <property type="molecule type" value="Genomic_DNA"/>
</dbReference>
<evidence type="ECO:0000259" key="1">
    <source>
        <dbReference type="Pfam" id="PF01738"/>
    </source>
</evidence>